<dbReference type="InterPro" id="IPR011528">
    <property type="entry name" value="NERD"/>
</dbReference>
<dbReference type="EMBL" id="CP060782">
    <property type="protein sequence ID" value="QNP45655.1"/>
    <property type="molecule type" value="Genomic_DNA"/>
</dbReference>
<feature type="compositionally biased region" description="Low complexity" evidence="1">
    <location>
        <begin position="153"/>
        <end position="166"/>
    </location>
</feature>
<proteinExistence type="predicted"/>
<reference evidence="3 4" key="1">
    <citation type="submission" date="2020-08" db="EMBL/GenBank/DDBJ databases">
        <title>Genome sequence of Sphingomonas sediminicola KACC 15039T.</title>
        <authorList>
            <person name="Hyun D.-W."/>
            <person name="Bae J.-W."/>
        </authorList>
    </citation>
    <scope>NUCLEOTIDE SEQUENCE [LARGE SCALE GENOMIC DNA]</scope>
    <source>
        <strain evidence="3 4">KACC 15039</strain>
    </source>
</reference>
<accession>A0ABX6T792</accession>
<feature type="domain" description="NERD" evidence="2">
    <location>
        <begin position="14"/>
        <end position="129"/>
    </location>
</feature>
<protein>
    <submittedName>
        <fullName evidence="3">NERD domain-containing protein</fullName>
    </submittedName>
</protein>
<evidence type="ECO:0000313" key="3">
    <source>
        <dbReference type="EMBL" id="QNP45655.1"/>
    </source>
</evidence>
<gene>
    <name evidence="3" type="ORF">H9L14_14205</name>
</gene>
<dbReference type="Pfam" id="PF08378">
    <property type="entry name" value="NERD"/>
    <property type="match status" value="1"/>
</dbReference>
<sequence length="188" mass="21057">MRLIPSQVLSCDSAAERTIFGYLAEIDFSAYDIGLHSLNIGHHEYKRWGEADFFLISRRGILLLEVKGGRVACKDGIWEFTNRKGETNRKKEGPAEQAKSAYFSLEKNYLHPKFYRELKGVPCGWAVVFTDIPRFASDGSTLLPEHPTRSRPTKTSARDTTASRSSLPGPTITGLRSNAAPLTSRPRR</sequence>
<name>A0ABX6T792_9SPHN</name>
<dbReference type="Proteomes" id="UP000516105">
    <property type="component" value="Chromosome"/>
</dbReference>
<evidence type="ECO:0000256" key="1">
    <source>
        <dbReference type="SAM" id="MobiDB-lite"/>
    </source>
</evidence>
<feature type="region of interest" description="Disordered" evidence="1">
    <location>
        <begin position="140"/>
        <end position="188"/>
    </location>
</feature>
<dbReference type="RefSeq" id="WP_187708610.1">
    <property type="nucleotide sequence ID" value="NZ_CP060782.1"/>
</dbReference>
<evidence type="ECO:0000259" key="2">
    <source>
        <dbReference type="Pfam" id="PF08378"/>
    </source>
</evidence>
<evidence type="ECO:0000313" key="4">
    <source>
        <dbReference type="Proteomes" id="UP000516105"/>
    </source>
</evidence>
<organism evidence="3 4">
    <name type="scientific">Sphingomonas sediminicola</name>
    <dbReference type="NCBI Taxonomy" id="386874"/>
    <lineage>
        <taxon>Bacteria</taxon>
        <taxon>Pseudomonadati</taxon>
        <taxon>Pseudomonadota</taxon>
        <taxon>Alphaproteobacteria</taxon>
        <taxon>Sphingomonadales</taxon>
        <taxon>Sphingomonadaceae</taxon>
        <taxon>Sphingomonas</taxon>
    </lineage>
</organism>
<keyword evidence="4" id="KW-1185">Reference proteome</keyword>